<keyword evidence="1" id="KW-0175">Coiled coil</keyword>
<keyword evidence="4" id="KW-1185">Reference proteome</keyword>
<evidence type="ECO:0000313" key="3">
    <source>
        <dbReference type="EMBL" id="SMC38892.1"/>
    </source>
</evidence>
<dbReference type="Proteomes" id="UP000192738">
    <property type="component" value="Unassembled WGS sequence"/>
</dbReference>
<reference evidence="3 4" key="1">
    <citation type="submission" date="2017-04" db="EMBL/GenBank/DDBJ databases">
        <authorList>
            <person name="Afonso C.L."/>
            <person name="Miller P.J."/>
            <person name="Scott M.A."/>
            <person name="Spackman E."/>
            <person name="Goraichik I."/>
            <person name="Dimitrov K.M."/>
            <person name="Suarez D.L."/>
            <person name="Swayne D.E."/>
        </authorList>
    </citation>
    <scope>NUCLEOTIDE SEQUENCE [LARGE SCALE GENOMIC DNA]</scope>
    <source>
        <strain evidence="3 4">DSM 5090</strain>
    </source>
</reference>
<protein>
    <submittedName>
        <fullName evidence="3">Uncharacterized conserved protein, contains DUF3084 domain</fullName>
    </submittedName>
</protein>
<dbReference type="Pfam" id="PF11283">
    <property type="entry name" value="DUF3084"/>
    <property type="match status" value="1"/>
</dbReference>
<feature type="transmembrane region" description="Helical" evidence="2">
    <location>
        <begin position="42"/>
        <end position="68"/>
    </location>
</feature>
<proteinExistence type="predicted"/>
<accession>A0A1W1YS07</accession>
<dbReference type="OrthoDB" id="9812848at2"/>
<feature type="coiled-coil region" evidence="1">
    <location>
        <begin position="154"/>
        <end position="209"/>
    </location>
</feature>
<sequence length="423" mass="45737">MYGLALIAIIAVMGGAIAYIGDKLGTKVGKKKLSIFGLRPKHTSIIVTIVTGILISATTLGVMTAISWDVRTALFGMEELKAELVSLNSEVDVKTNELELSRAALETKTQEYIAINTKVKETAAHLIQIMAELDEVTGERDRAAAALSLLQSDYSLAQRDLAKYQGDIKSLQATKNELDSRIAGLNTKMNELNTAKTALQTDVDRLNELAVSLKKGLQIVREGTVVFRTGEVLSTSVIEGGKSPEDTAKMLGESVYKTNVLILDKLGVADKKLEVLWIARSEFDQAAALIAETNQAVIVRISTVGNTVYGEPVIGRLELFPNHLVYNKGEVVYSEVVNAPRDAQQAEEVVMGFLQKVNTTAVNQGILPDPIQGTVGSMSGAQLFESVNRVKRYSGKIELTAVAKTDTYTAGPLQIEIRIKSGL</sequence>
<dbReference type="AlphaFoldDB" id="A0A1W1YS07"/>
<gene>
    <name evidence="3" type="ORF">SAMN04488500_102131</name>
</gene>
<keyword evidence="2" id="KW-1133">Transmembrane helix</keyword>
<dbReference type="RefSeq" id="WP_084574041.1">
    <property type="nucleotide sequence ID" value="NZ_CP155572.1"/>
</dbReference>
<evidence type="ECO:0000256" key="1">
    <source>
        <dbReference type="SAM" id="Coils"/>
    </source>
</evidence>
<dbReference type="EMBL" id="FWXI01000002">
    <property type="protein sequence ID" value="SMC38892.1"/>
    <property type="molecule type" value="Genomic_DNA"/>
</dbReference>
<keyword evidence="2" id="KW-0812">Transmembrane</keyword>
<dbReference type="STRING" id="112901.SAMN04488500_102131"/>
<organism evidence="3 4">
    <name type="scientific">Sporomusa malonica</name>
    <dbReference type="NCBI Taxonomy" id="112901"/>
    <lineage>
        <taxon>Bacteria</taxon>
        <taxon>Bacillati</taxon>
        <taxon>Bacillota</taxon>
        <taxon>Negativicutes</taxon>
        <taxon>Selenomonadales</taxon>
        <taxon>Sporomusaceae</taxon>
        <taxon>Sporomusa</taxon>
    </lineage>
</organism>
<name>A0A1W1YS07_9FIRM</name>
<dbReference type="InterPro" id="IPR021435">
    <property type="entry name" value="DUF3084"/>
</dbReference>
<evidence type="ECO:0000313" key="4">
    <source>
        <dbReference type="Proteomes" id="UP000192738"/>
    </source>
</evidence>
<evidence type="ECO:0000256" key="2">
    <source>
        <dbReference type="SAM" id="Phobius"/>
    </source>
</evidence>
<dbReference type="Gene3D" id="1.10.287.1490">
    <property type="match status" value="1"/>
</dbReference>
<keyword evidence="2" id="KW-0472">Membrane</keyword>